<sequence length="486" mass="53331">MKLSFETKQNSLGSLIILFGMRNHSPKCVPSPLDRDLKSKELIQQERTQFKSTLKGVYVGDGKVIHLTRATGPIILSSSNASSPSHPPADRVDCCSIEEFLSGDDLYLYEYGVKSVIFLIKRGGTCTPTVSDPPEAVLDRARVHLEKGFGDYNLFQNNCEDFATYCKTGLLKEGTSNSGRSGQIQFLFDILLVVLFTPYQFLSSGLALVVYALLYLGYRLIEGRDIIEKDTRMENIGHTRRRLVHADGSLLAGAGIYVGDGKVIHLTQAAGRETGTGSVFDRVIFSCAPISPSSGYHCPICGDQSRLGGVISSCLDCFLSGGDLYLYKYGVNRDEFLAETRGGTSTRAFAESTEEVLHRAFFLWANGFRAYDLFKNNCIDFAIYCKTGLLVNAKFSVRRCVQVASLLAGAITFICSEGSTFGCLASTFISTFILPEGSTLQCLAKRYPYVMAIVGGLYGVSRLLSDIRYRPDATRIAVEDLANGRH</sequence>
<protein>
    <recommendedName>
        <fullName evidence="2">LRAT domain-containing protein</fullName>
    </recommendedName>
</protein>
<dbReference type="PROSITE" id="PS51934">
    <property type="entry name" value="LRAT"/>
    <property type="match status" value="2"/>
</dbReference>
<comment type="caution">
    <text evidence="3">The sequence shown here is derived from an EMBL/GenBank/DDBJ whole genome shotgun (WGS) entry which is preliminary data.</text>
</comment>
<evidence type="ECO:0000259" key="2">
    <source>
        <dbReference type="PROSITE" id="PS51934"/>
    </source>
</evidence>
<feature type="transmembrane region" description="Helical" evidence="1">
    <location>
        <begin position="186"/>
        <end position="214"/>
    </location>
</feature>
<keyword evidence="1" id="KW-0472">Membrane</keyword>
<proteinExistence type="predicted"/>
<organism evidence="3 4">
    <name type="scientific">Rhamnella rubrinervis</name>
    <dbReference type="NCBI Taxonomy" id="2594499"/>
    <lineage>
        <taxon>Eukaryota</taxon>
        <taxon>Viridiplantae</taxon>
        <taxon>Streptophyta</taxon>
        <taxon>Embryophyta</taxon>
        <taxon>Tracheophyta</taxon>
        <taxon>Spermatophyta</taxon>
        <taxon>Magnoliopsida</taxon>
        <taxon>eudicotyledons</taxon>
        <taxon>Gunneridae</taxon>
        <taxon>Pentapetalae</taxon>
        <taxon>rosids</taxon>
        <taxon>fabids</taxon>
        <taxon>Rosales</taxon>
        <taxon>Rhamnaceae</taxon>
        <taxon>rhamnoid group</taxon>
        <taxon>Rhamneae</taxon>
        <taxon>Rhamnella</taxon>
    </lineage>
</organism>
<dbReference type="AlphaFoldDB" id="A0A8K0GRB0"/>
<feature type="domain" description="LRAT" evidence="2">
    <location>
        <begin position="44"/>
        <end position="175"/>
    </location>
</feature>
<dbReference type="PANTHER" id="PTHR46137">
    <property type="entry name" value="OS05G0310600 PROTEIN"/>
    <property type="match status" value="1"/>
</dbReference>
<dbReference type="EMBL" id="VOIH02000011">
    <property type="protein sequence ID" value="KAF3433978.1"/>
    <property type="molecule type" value="Genomic_DNA"/>
</dbReference>
<evidence type="ECO:0000313" key="4">
    <source>
        <dbReference type="Proteomes" id="UP000796880"/>
    </source>
</evidence>
<reference evidence="3" key="1">
    <citation type="submission" date="2020-03" db="EMBL/GenBank/DDBJ databases">
        <title>A high-quality chromosome-level genome assembly of a woody plant with both climbing and erect habits, Rhamnella rubrinervis.</title>
        <authorList>
            <person name="Lu Z."/>
            <person name="Yang Y."/>
            <person name="Zhu X."/>
            <person name="Sun Y."/>
        </authorList>
    </citation>
    <scope>NUCLEOTIDE SEQUENCE</scope>
    <source>
        <strain evidence="3">BYM</strain>
        <tissue evidence="3">Leaf</tissue>
    </source>
</reference>
<dbReference type="OrthoDB" id="421951at2759"/>
<keyword evidence="4" id="KW-1185">Reference proteome</keyword>
<dbReference type="Pfam" id="PF04970">
    <property type="entry name" value="LRAT"/>
    <property type="match status" value="2"/>
</dbReference>
<feature type="transmembrane region" description="Helical" evidence="1">
    <location>
        <begin position="446"/>
        <end position="465"/>
    </location>
</feature>
<dbReference type="PANTHER" id="PTHR46137:SF3">
    <property type="entry name" value="OS05G0310600 PROTEIN"/>
    <property type="match status" value="1"/>
</dbReference>
<keyword evidence="1" id="KW-0812">Transmembrane</keyword>
<evidence type="ECO:0000313" key="3">
    <source>
        <dbReference type="EMBL" id="KAF3433978.1"/>
    </source>
</evidence>
<dbReference type="InterPro" id="IPR007053">
    <property type="entry name" value="LRAT_dom"/>
</dbReference>
<name>A0A8K0GRB0_9ROSA</name>
<dbReference type="Proteomes" id="UP000796880">
    <property type="component" value="Unassembled WGS sequence"/>
</dbReference>
<keyword evidence="1" id="KW-1133">Transmembrane helix</keyword>
<evidence type="ECO:0000256" key="1">
    <source>
        <dbReference type="SAM" id="Phobius"/>
    </source>
</evidence>
<accession>A0A8K0GRB0</accession>
<gene>
    <name evidence="3" type="ORF">FNV43_RR25081</name>
</gene>
<feature type="domain" description="LRAT" evidence="2">
    <location>
        <begin position="243"/>
        <end position="394"/>
    </location>
</feature>
<feature type="transmembrane region" description="Helical" evidence="1">
    <location>
        <begin position="403"/>
        <end position="434"/>
    </location>
</feature>
<dbReference type="Gene3D" id="3.90.1720.10">
    <property type="entry name" value="endopeptidase domain like (from Nostoc punctiforme)"/>
    <property type="match status" value="2"/>
</dbReference>